<reference evidence="1 2" key="1">
    <citation type="submission" date="2016-10" db="EMBL/GenBank/DDBJ databases">
        <authorList>
            <person name="de Groot N.N."/>
        </authorList>
    </citation>
    <scope>NUCLEOTIDE SEQUENCE [LARGE SCALE GENOMIC DNA]</scope>
    <source>
        <strain evidence="1 2">DSM 1736</strain>
    </source>
</reference>
<dbReference type="InterPro" id="IPR036249">
    <property type="entry name" value="Thioredoxin-like_sf"/>
</dbReference>
<sequence length="83" mass="9399">MKISICFGSACHLRGAYGVLHAFQVLFDRYKLPGDIDMEGHFCQGRCNEGVVIKINDEIITNVKVENVNEIFQQKVLRLLACK</sequence>
<dbReference type="STRING" id="146817.SAMN04488502_10178"/>
<dbReference type="EMBL" id="FNHB01000001">
    <property type="protein sequence ID" value="SDL50688.1"/>
    <property type="molecule type" value="Genomic_DNA"/>
</dbReference>
<gene>
    <name evidence="1" type="ORF">SAMN04488502_10178</name>
</gene>
<keyword evidence="2" id="KW-1185">Reference proteome</keyword>
<dbReference type="SUPFAM" id="SSF52833">
    <property type="entry name" value="Thioredoxin-like"/>
    <property type="match status" value="1"/>
</dbReference>
<proteinExistence type="predicted"/>
<dbReference type="Pfam" id="PF01257">
    <property type="entry name" value="2Fe-2S_thioredx"/>
    <property type="match status" value="1"/>
</dbReference>
<protein>
    <submittedName>
        <fullName evidence="1">Thioredoxin-like [2Fe-2S] ferredoxin</fullName>
    </submittedName>
</protein>
<organism evidence="1 2">
    <name type="scientific">Dendrosporobacter quercicolus</name>
    <dbReference type="NCBI Taxonomy" id="146817"/>
    <lineage>
        <taxon>Bacteria</taxon>
        <taxon>Bacillati</taxon>
        <taxon>Bacillota</taxon>
        <taxon>Negativicutes</taxon>
        <taxon>Selenomonadales</taxon>
        <taxon>Sporomusaceae</taxon>
        <taxon>Dendrosporobacter</taxon>
    </lineage>
</organism>
<dbReference type="Proteomes" id="UP000214880">
    <property type="component" value="Unassembled WGS sequence"/>
</dbReference>
<dbReference type="AlphaFoldDB" id="A0A1G9KLN9"/>
<evidence type="ECO:0000313" key="1">
    <source>
        <dbReference type="EMBL" id="SDL50688.1"/>
    </source>
</evidence>
<dbReference type="CDD" id="cd02980">
    <property type="entry name" value="TRX_Fd_family"/>
    <property type="match status" value="1"/>
</dbReference>
<evidence type="ECO:0000313" key="2">
    <source>
        <dbReference type="Proteomes" id="UP000214880"/>
    </source>
</evidence>
<name>A0A1G9KLN9_9FIRM</name>
<accession>A0A1G9KLN9</accession>
<dbReference type="Gene3D" id="3.40.30.10">
    <property type="entry name" value="Glutaredoxin"/>
    <property type="match status" value="1"/>
</dbReference>